<accession>D5Q7I0</accession>
<dbReference type="RefSeq" id="WP_003417113.1">
    <property type="nucleotide sequence ID" value="NZ_GG770711.1"/>
</dbReference>
<name>D5Q7I0_CLODI</name>
<proteinExistence type="predicted"/>
<gene>
    <name evidence="2" type="ORF">HMPREF0220_2864</name>
</gene>
<comment type="caution">
    <text evidence="2">The sequence shown here is derived from an EMBL/GenBank/DDBJ whole genome shotgun (WGS) entry which is preliminary data.</text>
</comment>
<dbReference type="EMBL" id="ADNX01000075">
    <property type="protein sequence ID" value="EFH06160.1"/>
    <property type="molecule type" value="Genomic_DNA"/>
</dbReference>
<reference evidence="2 3" key="1">
    <citation type="submission" date="2010-05" db="EMBL/GenBank/DDBJ databases">
        <authorList>
            <person name="Qin X."/>
            <person name="Bachman B."/>
            <person name="Battles P."/>
            <person name="Bell A."/>
            <person name="Bess C."/>
            <person name="Bickham C."/>
            <person name="Chaboub L."/>
            <person name="Chen D."/>
            <person name="Coyle M."/>
            <person name="Deiros D.R."/>
            <person name="Dinh H."/>
            <person name="Forbes L."/>
            <person name="Fowler G."/>
            <person name="Francisco L."/>
            <person name="Fu Q."/>
            <person name="Gubbala S."/>
            <person name="Hale W."/>
            <person name="Han Y."/>
            <person name="Hemphill L."/>
            <person name="Highlander S.K."/>
            <person name="Hirani K."/>
            <person name="Hogues M."/>
            <person name="Jackson L."/>
            <person name="Jakkamsetti A."/>
            <person name="Javaid M."/>
            <person name="Jiang H."/>
            <person name="Korchina V."/>
            <person name="Kovar C."/>
            <person name="Lara F."/>
            <person name="Lee S."/>
            <person name="Mata R."/>
            <person name="Mathew T."/>
            <person name="Moen C."/>
            <person name="Morales K."/>
            <person name="Munidasa M."/>
            <person name="Nazareth L."/>
            <person name="Ngo R."/>
            <person name="Nguyen L."/>
            <person name="Okwuonu G."/>
            <person name="Ongeri F."/>
            <person name="Patil S."/>
            <person name="Petrosino J."/>
            <person name="Pham C."/>
            <person name="Pham P."/>
            <person name="Pu L.-L."/>
            <person name="Puazo M."/>
            <person name="Raj R."/>
            <person name="Reid J."/>
            <person name="Rouhana J."/>
            <person name="Saada N."/>
            <person name="Shang Y."/>
            <person name="Simmons D."/>
            <person name="Thornton R."/>
            <person name="Warren J."/>
            <person name="Weissenberger G."/>
            <person name="Zhang J."/>
            <person name="Zhang L."/>
            <person name="Zhou C."/>
            <person name="Zhu D."/>
            <person name="Muzny D."/>
            <person name="Worley K."/>
            <person name="Gibbs R."/>
        </authorList>
    </citation>
    <scope>NUCLEOTIDE SEQUENCE [LARGE SCALE GENOMIC DNA]</scope>
    <source>
        <strain evidence="2 3">NAP08</strain>
    </source>
</reference>
<dbReference type="InterPro" id="IPR015947">
    <property type="entry name" value="PUA-like_sf"/>
</dbReference>
<dbReference type="PROSITE" id="PS51787">
    <property type="entry name" value="LON_N"/>
    <property type="match status" value="1"/>
</dbReference>
<evidence type="ECO:0000313" key="3">
    <source>
        <dbReference type="Proteomes" id="UP000003227"/>
    </source>
</evidence>
<protein>
    <recommendedName>
        <fullName evidence="1">Lon N-terminal domain-containing protein</fullName>
    </recommendedName>
</protein>
<dbReference type="AlphaFoldDB" id="D5Q7I0"/>
<dbReference type="InterPro" id="IPR046336">
    <property type="entry name" value="Lon_prtase_N_sf"/>
</dbReference>
<sequence length="117" mass="13446">MEQNYTKIDHELPLIPLRGLAIFPYMILNFDIGREISLKALDQAMMDEELIFLTSQKEAEVDEPGEEDFYHVGTICKVKQMIKLPGDTVRVLVEGVSRGKVKKIEQEDGYFRAVIEE</sequence>
<dbReference type="InterPro" id="IPR003111">
    <property type="entry name" value="Lon_prtase_N"/>
</dbReference>
<evidence type="ECO:0000313" key="2">
    <source>
        <dbReference type="EMBL" id="EFH06160.1"/>
    </source>
</evidence>
<dbReference type="SMART" id="SM00464">
    <property type="entry name" value="LON"/>
    <property type="match status" value="1"/>
</dbReference>
<feature type="non-terminal residue" evidence="2">
    <location>
        <position position="117"/>
    </location>
</feature>
<dbReference type="Gene3D" id="2.30.130.40">
    <property type="entry name" value="LON domain-like"/>
    <property type="match status" value="1"/>
</dbReference>
<feature type="domain" description="Lon N-terminal" evidence="1">
    <location>
        <begin position="12"/>
        <end position="117"/>
    </location>
</feature>
<dbReference type="Proteomes" id="UP000003227">
    <property type="component" value="Unassembled WGS sequence"/>
</dbReference>
<dbReference type="Pfam" id="PF02190">
    <property type="entry name" value="LON_substr_bdg"/>
    <property type="match status" value="1"/>
</dbReference>
<organism evidence="2 3">
    <name type="scientific">Clostridioides difficile NAP08</name>
    <dbReference type="NCBI Taxonomy" id="525259"/>
    <lineage>
        <taxon>Bacteria</taxon>
        <taxon>Bacillati</taxon>
        <taxon>Bacillota</taxon>
        <taxon>Clostridia</taxon>
        <taxon>Peptostreptococcales</taxon>
        <taxon>Peptostreptococcaceae</taxon>
        <taxon>Clostridioides</taxon>
    </lineage>
</organism>
<dbReference type="SUPFAM" id="SSF88697">
    <property type="entry name" value="PUA domain-like"/>
    <property type="match status" value="1"/>
</dbReference>
<evidence type="ECO:0000259" key="1">
    <source>
        <dbReference type="PROSITE" id="PS51787"/>
    </source>
</evidence>
<dbReference type="HOGENOM" id="CLU_2089925_0_0_9"/>